<keyword evidence="2" id="KW-0813">Transport</keyword>
<feature type="domain" description="Nucleoporin Nup188 N-terminal subdomain III" evidence="9">
    <location>
        <begin position="678"/>
        <end position="1129"/>
    </location>
</feature>
<dbReference type="PANTHER" id="PTHR31431">
    <property type="entry name" value="NUCLEOPORIN NUP188 HOMOLOG"/>
    <property type="match status" value="1"/>
</dbReference>
<sequence length="1801" mass="199513">MAPVSDRNYFPSLEECLTGEKVLLSWKLVATALSDGTGQRQKSSAIVKFFDDDYVRGLLKDPATAFAPPNDASRKDFETKTAPINVTSASTEKLDIKQLKEDAEWLSKTARVNLVAALRVAAIEHQSRATRHLLGPLSSQDAANLQEATGLQNGQGTAFLSDMGASAALDTDEISTEFEKTDSRRRRLFDTLLTERRFFMMAADYATSIKLYGRLPIFAPGDDTVVDLYNLKSPTSTRESLDGLLPAYLDAITDCMKNIEAGVRSVADDQLLLVDEVELDWLRSHMTEVIHGLSVVLQVVDSYGTDIHESIGELIVPLKTLSTAISIGLLKPFRALAYLTARDEDSTHGDDMYDSYLLSPDVLEQIHKTIVDAASVDSESASPVIFTWSFLLHRLNVSYQARTEKRDNLLQQKARENFETRGVTRTTPGRRNSAGSIFSIESSKFDGFLENASTPRDMQVVEQLAAGVTAHGRVFDVISRMAETLGPAVGGSMTPLISSRVRVVFLELLKVSYPFVGYQSDSVSCLLSVLSPGRGYWDLSPSENLSSSQDILASVINDDHAMNFYFQQTIDRYPYEFLPFITLCRTLCTATAQLDEDRSDIILNLLRKTPTVTFSLPDTFQDYELVQEDENTNSFCLLEDIPLISLSSSWSRRFIEDDAYRIPVGSYGRFITDTGRVVQMDYQHSTLSLLGRQLEINLAKEGYRSELGMLQPEEIAEVISLLATLLRMEQMKAAKEGTASSLVHHEDDLMSEFSKHISSGKDIVTVVCETMDYYMQDELAMAEDVAVNILSSCIKFLHAVLQIQPTRVWSYLAKSELLNSESRAGKLTKITGSLDLVSERFEFLISSLSLFSGLIETVMSSAVQRRAGNKTASRQQAESNPWIGMADKVLSKVSFSIAQTSVDVFENTSTWMFESETSRISLLQKVVPILNKIVVYTFSMGDSSLPGNLTSSLRPAASHIVDCFLSPSTGSLRFQPILSSFISALSKSDSTLYPERTQVIRGQVNSVLSFSTTLLQVANYLEQPSTMFENYLFKSSTLLARLCAASDHFRGPALSLMESLVVNAGQSATEPPSLLGYLGPQISKSFLQVLSKIGQPFVLTDEVKTTWGFFSSILRNRQQWMSNCLLTGQTPREAMKKDAKKESSADSVFATALSKLKVLKDLQTEEALVVLDFVASAQNYWPWTVFTLQKETAYMDGLRSYVRDLKPSHLTVKSDGVRASKEARVAAYVAETFAMQLYHSRHLGNAETLAKSLVNDLDYYLRDGVEVGSYNKSLHNNFAKNFANKYFGCSLDNFKRTLLKPRELGEKYYYNLDCADEMLKFDPGWLGKKENGFQNEMKLANANLSLVDAQIALFHSWEFLLLELSSCLPSEDSTKRQMMQVAQQCLNANQGIPGPESIFLKIVDSRANLVLILIQRLVKSGLAVKDSNQLLGALVGTINGVEEPFAADTIGYYRTLLKALFVALRAYQVSESNSVSGSQVDLEGSTVTVTQTILNVLDTVVGRGFRSLVSLIHDKDTDVFPEDLALLTAIMQACLSMPSLDQSQTQILNIMASHDVVHAATSLYSWADKLADQGDPVYGELSILFLLELSTLPMLAEQLACDGILGGILSANLTKFMLRSNVSPYADAPIAQRCYGIWVKGLLPLMLNLLGALGATVAPEITYVLNQFPHLLRASVGRFEAPGASRTKERTTAQYLTLLGTSEVHSLALLTRVLAALRMNNSRDIPAVEWDASGLLENVDYWLSSRRLLKERLLPLGPREMEWRARKLGGSAPGECENLLEEKIVAQLETVRDVLGEEFDD</sequence>
<evidence type="ECO:0000259" key="8">
    <source>
        <dbReference type="Pfam" id="PF18378"/>
    </source>
</evidence>
<keyword evidence="6" id="KW-0906">Nuclear pore complex</keyword>
<gene>
    <name evidence="10" type="ORF">PT974_10672</name>
</gene>
<evidence type="ECO:0000256" key="5">
    <source>
        <dbReference type="ARBA" id="ARBA00023010"/>
    </source>
</evidence>
<evidence type="ECO:0000313" key="11">
    <source>
        <dbReference type="Proteomes" id="UP001338125"/>
    </source>
</evidence>
<keyword evidence="5" id="KW-0811">Translocation</keyword>
<evidence type="ECO:0000256" key="6">
    <source>
        <dbReference type="ARBA" id="ARBA00023132"/>
    </source>
</evidence>
<dbReference type="PANTHER" id="PTHR31431:SF1">
    <property type="entry name" value="NUCLEOPORIN NUP188"/>
    <property type="match status" value="1"/>
</dbReference>
<dbReference type="EMBL" id="JAVFKD010000015">
    <property type="protein sequence ID" value="KAK5989172.1"/>
    <property type="molecule type" value="Genomic_DNA"/>
</dbReference>
<evidence type="ECO:0000256" key="3">
    <source>
        <dbReference type="ARBA" id="ARBA00022816"/>
    </source>
</evidence>
<keyword evidence="11" id="KW-1185">Reference proteome</keyword>
<dbReference type="Pfam" id="PF21093">
    <property type="entry name" value="Nup188_N-subdom_III"/>
    <property type="match status" value="1"/>
</dbReference>
<dbReference type="Gene3D" id="1.25.10.70">
    <property type="match status" value="1"/>
</dbReference>
<dbReference type="InterPro" id="IPR041634">
    <property type="entry name" value="Nup188_C"/>
</dbReference>
<evidence type="ECO:0000256" key="1">
    <source>
        <dbReference type="ARBA" id="ARBA00004567"/>
    </source>
</evidence>
<keyword evidence="7" id="KW-0539">Nucleus</keyword>
<evidence type="ECO:0000256" key="2">
    <source>
        <dbReference type="ARBA" id="ARBA00022448"/>
    </source>
</evidence>
<evidence type="ECO:0000259" key="9">
    <source>
        <dbReference type="Pfam" id="PF21093"/>
    </source>
</evidence>
<reference evidence="10 11" key="1">
    <citation type="submission" date="2024-01" db="EMBL/GenBank/DDBJ databases">
        <title>Complete genome of Cladobotryum mycophilum ATHUM6906.</title>
        <authorList>
            <person name="Christinaki A.C."/>
            <person name="Myridakis A.I."/>
            <person name="Kouvelis V.N."/>
        </authorList>
    </citation>
    <scope>NUCLEOTIDE SEQUENCE [LARGE SCALE GENOMIC DNA]</scope>
    <source>
        <strain evidence="10 11">ATHUM6906</strain>
    </source>
</reference>
<proteinExistence type="predicted"/>
<organism evidence="10 11">
    <name type="scientific">Cladobotryum mycophilum</name>
    <dbReference type="NCBI Taxonomy" id="491253"/>
    <lineage>
        <taxon>Eukaryota</taxon>
        <taxon>Fungi</taxon>
        <taxon>Dikarya</taxon>
        <taxon>Ascomycota</taxon>
        <taxon>Pezizomycotina</taxon>
        <taxon>Sordariomycetes</taxon>
        <taxon>Hypocreomycetidae</taxon>
        <taxon>Hypocreales</taxon>
        <taxon>Hypocreaceae</taxon>
        <taxon>Cladobotryum</taxon>
    </lineage>
</organism>
<keyword evidence="4" id="KW-0653">Protein transport</keyword>
<feature type="domain" description="Nuclear pore protein Nup188 C-terminal" evidence="8">
    <location>
        <begin position="1430"/>
        <end position="1795"/>
    </location>
</feature>
<dbReference type="Pfam" id="PF21094">
    <property type="entry name" value="Nup188_SH3-like"/>
    <property type="match status" value="1"/>
</dbReference>
<accession>A0ABR0SAH6</accession>
<comment type="caution">
    <text evidence="10">The sequence shown here is derived from an EMBL/GenBank/DDBJ whole genome shotgun (WGS) entry which is preliminary data.</text>
</comment>
<evidence type="ECO:0000256" key="7">
    <source>
        <dbReference type="ARBA" id="ARBA00023242"/>
    </source>
</evidence>
<dbReference type="InterPro" id="IPR044840">
    <property type="entry name" value="Nup188"/>
</dbReference>
<dbReference type="InterPro" id="IPR048883">
    <property type="entry name" value="Nup188_N-subdom_III"/>
</dbReference>
<comment type="subcellular location">
    <subcellularLocation>
        <location evidence="1">Nucleus</location>
        <location evidence="1">Nuclear pore complex</location>
    </subcellularLocation>
</comment>
<evidence type="ECO:0000256" key="4">
    <source>
        <dbReference type="ARBA" id="ARBA00022927"/>
    </source>
</evidence>
<dbReference type="Proteomes" id="UP001338125">
    <property type="component" value="Unassembled WGS sequence"/>
</dbReference>
<evidence type="ECO:0000313" key="10">
    <source>
        <dbReference type="EMBL" id="KAK5989172.1"/>
    </source>
</evidence>
<dbReference type="Pfam" id="PF18378">
    <property type="entry name" value="Nup188_C"/>
    <property type="match status" value="1"/>
</dbReference>
<keyword evidence="3" id="KW-0509">mRNA transport</keyword>
<protein>
    <submittedName>
        <fullName evidence="10">Nuclear pore protein</fullName>
    </submittedName>
</protein>
<name>A0ABR0SAH6_9HYPO</name>